<dbReference type="PROSITE" id="PS00028">
    <property type="entry name" value="ZINC_FINGER_C2H2_1"/>
    <property type="match status" value="2"/>
</dbReference>
<dbReference type="PANTHER" id="PTHR26374">
    <property type="entry name" value="ZINC FINGER PROTEIN ZAT5"/>
    <property type="match status" value="1"/>
</dbReference>
<dbReference type="Proteomes" id="UP000326396">
    <property type="component" value="Linkage Group LG6"/>
</dbReference>
<dbReference type="OrthoDB" id="9411774at2759"/>
<evidence type="ECO:0000256" key="8">
    <source>
        <dbReference type="ARBA" id="ARBA00023242"/>
    </source>
</evidence>
<proteinExistence type="predicted"/>
<evidence type="ECO:0000313" key="11">
    <source>
        <dbReference type="EMBL" id="KAD3336415.1"/>
    </source>
</evidence>
<evidence type="ECO:0000256" key="5">
    <source>
        <dbReference type="ARBA" id="ARBA00022833"/>
    </source>
</evidence>
<dbReference type="AlphaFoldDB" id="A0A5N6M703"/>
<evidence type="ECO:0000256" key="4">
    <source>
        <dbReference type="ARBA" id="ARBA00022771"/>
    </source>
</evidence>
<keyword evidence="3" id="KW-0677">Repeat</keyword>
<dbReference type="PANTHER" id="PTHR26374:SF379">
    <property type="entry name" value="ZINC FINGER PROTEIN ZAT12"/>
    <property type="match status" value="1"/>
</dbReference>
<evidence type="ECO:0000256" key="9">
    <source>
        <dbReference type="PROSITE-ProRule" id="PRU00042"/>
    </source>
</evidence>
<keyword evidence="5" id="KW-0862">Zinc</keyword>
<dbReference type="PROSITE" id="PS50157">
    <property type="entry name" value="ZINC_FINGER_C2H2_2"/>
    <property type="match status" value="2"/>
</dbReference>
<feature type="domain" description="C2H2-type" evidence="10">
    <location>
        <begin position="40"/>
        <end position="67"/>
    </location>
</feature>
<comment type="caution">
    <text evidence="11">The sequence shown here is derived from an EMBL/GenBank/DDBJ whole genome shotgun (WGS) entry which is preliminary data.</text>
</comment>
<evidence type="ECO:0000256" key="7">
    <source>
        <dbReference type="ARBA" id="ARBA00023163"/>
    </source>
</evidence>
<evidence type="ECO:0000259" key="10">
    <source>
        <dbReference type="PROSITE" id="PS50157"/>
    </source>
</evidence>
<keyword evidence="8" id="KW-0539">Nucleus</keyword>
<gene>
    <name evidence="11" type="ORF">E3N88_31934</name>
</gene>
<dbReference type="SMART" id="SM00355">
    <property type="entry name" value="ZnF_C2H2"/>
    <property type="match status" value="2"/>
</dbReference>
<dbReference type="GO" id="GO:0005634">
    <property type="term" value="C:nucleus"/>
    <property type="evidence" value="ECO:0007669"/>
    <property type="project" value="UniProtKB-SubCell"/>
</dbReference>
<dbReference type="InterPro" id="IPR013087">
    <property type="entry name" value="Znf_C2H2_type"/>
</dbReference>
<accession>A0A5N6M703</accession>
<keyword evidence="7" id="KW-0804">Transcription</keyword>
<sequence>MTVKRLFEDEIEIENVAMANCLMLLSRVGTDSTSEQDRLFRCKTCNKPFQSFQALGGHCASHKRSKLDESFHHSPPKSKTHECSICGQEFALGQALGGHMRRHRDEATGKTGHLAVKKHGVTTVLGLGLNLDLDLDLDLKLWPVAG</sequence>
<feature type="domain" description="C2H2-type" evidence="10">
    <location>
        <begin position="81"/>
        <end position="108"/>
    </location>
</feature>
<reference evidence="11 12" key="1">
    <citation type="submission" date="2019-05" db="EMBL/GenBank/DDBJ databases">
        <title>Mikania micrantha, genome provides insights into the molecular mechanism of rapid growth.</title>
        <authorList>
            <person name="Liu B."/>
        </authorList>
    </citation>
    <scope>NUCLEOTIDE SEQUENCE [LARGE SCALE GENOMIC DNA]</scope>
    <source>
        <strain evidence="11">NLD-2019</strain>
        <tissue evidence="11">Leaf</tissue>
    </source>
</reference>
<evidence type="ECO:0000256" key="6">
    <source>
        <dbReference type="ARBA" id="ARBA00023015"/>
    </source>
</evidence>
<evidence type="ECO:0000313" key="12">
    <source>
        <dbReference type="Proteomes" id="UP000326396"/>
    </source>
</evidence>
<dbReference type="SUPFAM" id="SSF57667">
    <property type="entry name" value="beta-beta-alpha zinc fingers"/>
    <property type="match status" value="2"/>
</dbReference>
<protein>
    <recommendedName>
        <fullName evidence="10">C2H2-type domain-containing protein</fullName>
    </recommendedName>
</protein>
<evidence type="ECO:0000256" key="1">
    <source>
        <dbReference type="ARBA" id="ARBA00004123"/>
    </source>
</evidence>
<keyword evidence="12" id="KW-1185">Reference proteome</keyword>
<name>A0A5N6M703_9ASTR</name>
<comment type="subcellular location">
    <subcellularLocation>
        <location evidence="1">Nucleus</location>
    </subcellularLocation>
</comment>
<dbReference type="InterPro" id="IPR036236">
    <property type="entry name" value="Znf_C2H2_sf"/>
</dbReference>
<keyword evidence="2" id="KW-0479">Metal-binding</keyword>
<dbReference type="GO" id="GO:0008270">
    <property type="term" value="F:zinc ion binding"/>
    <property type="evidence" value="ECO:0007669"/>
    <property type="project" value="UniProtKB-KW"/>
</dbReference>
<dbReference type="Gene3D" id="3.30.160.60">
    <property type="entry name" value="Classic Zinc Finger"/>
    <property type="match status" value="1"/>
</dbReference>
<organism evidence="11 12">
    <name type="scientific">Mikania micrantha</name>
    <name type="common">bitter vine</name>
    <dbReference type="NCBI Taxonomy" id="192012"/>
    <lineage>
        <taxon>Eukaryota</taxon>
        <taxon>Viridiplantae</taxon>
        <taxon>Streptophyta</taxon>
        <taxon>Embryophyta</taxon>
        <taxon>Tracheophyta</taxon>
        <taxon>Spermatophyta</taxon>
        <taxon>Magnoliopsida</taxon>
        <taxon>eudicotyledons</taxon>
        <taxon>Gunneridae</taxon>
        <taxon>Pentapetalae</taxon>
        <taxon>asterids</taxon>
        <taxon>campanulids</taxon>
        <taxon>Asterales</taxon>
        <taxon>Asteraceae</taxon>
        <taxon>Asteroideae</taxon>
        <taxon>Heliantheae alliance</taxon>
        <taxon>Eupatorieae</taxon>
        <taxon>Mikania</taxon>
    </lineage>
</organism>
<dbReference type="Pfam" id="PF13912">
    <property type="entry name" value="zf-C2H2_6"/>
    <property type="match status" value="2"/>
</dbReference>
<dbReference type="EMBL" id="SZYD01000016">
    <property type="protein sequence ID" value="KAD3336415.1"/>
    <property type="molecule type" value="Genomic_DNA"/>
</dbReference>
<keyword evidence="4 9" id="KW-0863">Zinc-finger</keyword>
<keyword evidence="6" id="KW-0805">Transcription regulation</keyword>
<evidence type="ECO:0000256" key="2">
    <source>
        <dbReference type="ARBA" id="ARBA00022723"/>
    </source>
</evidence>
<evidence type="ECO:0000256" key="3">
    <source>
        <dbReference type="ARBA" id="ARBA00022737"/>
    </source>
</evidence>
<dbReference type="GO" id="GO:0010200">
    <property type="term" value="P:response to chitin"/>
    <property type="evidence" value="ECO:0007669"/>
    <property type="project" value="TreeGrafter"/>
</dbReference>